<evidence type="ECO:0000313" key="2">
    <source>
        <dbReference type="EMBL" id="KAJ7642830.1"/>
    </source>
</evidence>
<keyword evidence="3" id="KW-1185">Reference proteome</keyword>
<evidence type="ECO:0000256" key="1">
    <source>
        <dbReference type="SAM" id="MobiDB-lite"/>
    </source>
</evidence>
<dbReference type="AlphaFoldDB" id="A0AAD7C9F7"/>
<organism evidence="2 3">
    <name type="scientific">Mycena rosella</name>
    <name type="common">Pink bonnet</name>
    <name type="synonym">Agaricus rosellus</name>
    <dbReference type="NCBI Taxonomy" id="1033263"/>
    <lineage>
        <taxon>Eukaryota</taxon>
        <taxon>Fungi</taxon>
        <taxon>Dikarya</taxon>
        <taxon>Basidiomycota</taxon>
        <taxon>Agaricomycotina</taxon>
        <taxon>Agaricomycetes</taxon>
        <taxon>Agaricomycetidae</taxon>
        <taxon>Agaricales</taxon>
        <taxon>Marasmiineae</taxon>
        <taxon>Mycenaceae</taxon>
        <taxon>Mycena</taxon>
    </lineage>
</organism>
<dbReference type="Proteomes" id="UP001221757">
    <property type="component" value="Unassembled WGS sequence"/>
</dbReference>
<name>A0AAD7C9F7_MYCRO</name>
<gene>
    <name evidence="2" type="ORF">B0H17DRAFT_1148726</name>
</gene>
<reference evidence="2" key="1">
    <citation type="submission" date="2023-03" db="EMBL/GenBank/DDBJ databases">
        <title>Massive genome expansion in bonnet fungi (Mycena s.s.) driven by repeated elements and novel gene families across ecological guilds.</title>
        <authorList>
            <consortium name="Lawrence Berkeley National Laboratory"/>
            <person name="Harder C.B."/>
            <person name="Miyauchi S."/>
            <person name="Viragh M."/>
            <person name="Kuo A."/>
            <person name="Thoen E."/>
            <person name="Andreopoulos B."/>
            <person name="Lu D."/>
            <person name="Skrede I."/>
            <person name="Drula E."/>
            <person name="Henrissat B."/>
            <person name="Morin E."/>
            <person name="Kohler A."/>
            <person name="Barry K."/>
            <person name="LaButti K."/>
            <person name="Morin E."/>
            <person name="Salamov A."/>
            <person name="Lipzen A."/>
            <person name="Mereny Z."/>
            <person name="Hegedus B."/>
            <person name="Baldrian P."/>
            <person name="Stursova M."/>
            <person name="Weitz H."/>
            <person name="Taylor A."/>
            <person name="Grigoriev I.V."/>
            <person name="Nagy L.G."/>
            <person name="Martin F."/>
            <person name="Kauserud H."/>
        </authorList>
    </citation>
    <scope>NUCLEOTIDE SEQUENCE</scope>
    <source>
        <strain evidence="2">CBHHK067</strain>
    </source>
</reference>
<accession>A0AAD7C9F7</accession>
<dbReference type="EMBL" id="JARKIE010000414">
    <property type="protein sequence ID" value="KAJ7642830.1"/>
    <property type="molecule type" value="Genomic_DNA"/>
</dbReference>
<evidence type="ECO:0000313" key="3">
    <source>
        <dbReference type="Proteomes" id="UP001221757"/>
    </source>
</evidence>
<proteinExistence type="predicted"/>
<feature type="region of interest" description="Disordered" evidence="1">
    <location>
        <begin position="34"/>
        <end position="92"/>
    </location>
</feature>
<feature type="region of interest" description="Disordered" evidence="1">
    <location>
        <begin position="106"/>
        <end position="175"/>
    </location>
</feature>
<protein>
    <submittedName>
        <fullName evidence="2">Uncharacterized protein</fullName>
    </submittedName>
</protein>
<feature type="compositionally biased region" description="Gly residues" evidence="1">
    <location>
        <begin position="49"/>
        <end position="63"/>
    </location>
</feature>
<comment type="caution">
    <text evidence="2">The sequence shown here is derived from an EMBL/GenBank/DDBJ whole genome shotgun (WGS) entry which is preliminary data.</text>
</comment>
<feature type="compositionally biased region" description="Gly residues" evidence="1">
    <location>
        <begin position="112"/>
        <end position="126"/>
    </location>
</feature>
<sequence>MLICGEGDYRHVNWDIAIQQSALTVKNTDCRDAKQHSGEPAAGALSFGFSGGSDASGGAGQWGRGRQMPAAGDNDRGGQKDGLPIAPSPSFPRLLRSRDQWQAGRIGATDASGGGGAYGAGWGGGELQTPGTGRGVSPSSAFSGAQTPAAGAGRTGRGGASGGDERLRGWANTGGASPSVPLRWKSIRGVSLGWKSRENDAPKQDAPDISASIIAFHGSPSSSGSLKLQSPAFSGAEMPAAAGAAGDGAIAPPAWTLI</sequence>
<feature type="compositionally biased region" description="Gly residues" evidence="1">
    <location>
        <begin position="153"/>
        <end position="162"/>
    </location>
</feature>